<keyword evidence="3" id="KW-1185">Reference proteome</keyword>
<dbReference type="RefSeq" id="WP_344720625.1">
    <property type="nucleotide sequence ID" value="NZ_BAAAUS010000006.1"/>
</dbReference>
<sequence>MTSTTDRSQELQDPDGSTSGLPASDEFSIFTGEAVHSLRDMLTEVTFTPGPGEEFAATSMFNGLRSLVPFCHAGSEGFSIVRVYLAPNYILPAHTHDSDCLYYVLQGRAILGKRVIEPGGGFFVPAGKAYGYTAGAEGAEVLEFRHATTTDFHETERSPARWQKILENAERNDGWKDADLPY</sequence>
<comment type="caution">
    <text evidence="2">The sequence shown here is derived from an EMBL/GenBank/DDBJ whole genome shotgun (WGS) entry which is preliminary data.</text>
</comment>
<feature type="region of interest" description="Disordered" evidence="1">
    <location>
        <begin position="1"/>
        <end position="24"/>
    </location>
</feature>
<organism evidence="2 3">
    <name type="scientific">Pseudonocardia yunnanensis</name>
    <dbReference type="NCBI Taxonomy" id="58107"/>
    <lineage>
        <taxon>Bacteria</taxon>
        <taxon>Bacillati</taxon>
        <taxon>Actinomycetota</taxon>
        <taxon>Actinomycetes</taxon>
        <taxon>Pseudonocardiales</taxon>
        <taxon>Pseudonocardiaceae</taxon>
        <taxon>Pseudonocardia</taxon>
    </lineage>
</organism>
<dbReference type="SUPFAM" id="SSF51182">
    <property type="entry name" value="RmlC-like cupins"/>
    <property type="match status" value="1"/>
</dbReference>
<gene>
    <name evidence="2" type="ORF">ACFSJD_12830</name>
</gene>
<dbReference type="InterPro" id="IPR011051">
    <property type="entry name" value="RmlC_Cupin_sf"/>
</dbReference>
<evidence type="ECO:0000313" key="3">
    <source>
        <dbReference type="Proteomes" id="UP001597114"/>
    </source>
</evidence>
<evidence type="ECO:0000256" key="1">
    <source>
        <dbReference type="SAM" id="MobiDB-lite"/>
    </source>
</evidence>
<name>A0ABW4ETR1_9PSEU</name>
<evidence type="ECO:0000313" key="2">
    <source>
        <dbReference type="EMBL" id="MFD1518381.1"/>
    </source>
</evidence>
<proteinExistence type="predicted"/>
<protein>
    <submittedName>
        <fullName evidence="2">Cupin domain-containing protein</fullName>
    </submittedName>
</protein>
<reference evidence="3" key="1">
    <citation type="journal article" date="2019" name="Int. J. Syst. Evol. Microbiol.">
        <title>The Global Catalogue of Microorganisms (GCM) 10K type strain sequencing project: providing services to taxonomists for standard genome sequencing and annotation.</title>
        <authorList>
            <consortium name="The Broad Institute Genomics Platform"/>
            <consortium name="The Broad Institute Genome Sequencing Center for Infectious Disease"/>
            <person name="Wu L."/>
            <person name="Ma J."/>
        </authorList>
    </citation>
    <scope>NUCLEOTIDE SEQUENCE [LARGE SCALE GENOMIC DNA]</scope>
    <source>
        <strain evidence="3">CCM 7043</strain>
    </source>
</reference>
<dbReference type="InterPro" id="IPR014710">
    <property type="entry name" value="RmlC-like_jellyroll"/>
</dbReference>
<dbReference type="EMBL" id="JBHUCO010000012">
    <property type="protein sequence ID" value="MFD1518381.1"/>
    <property type="molecule type" value="Genomic_DNA"/>
</dbReference>
<accession>A0ABW4ETR1</accession>
<dbReference type="Proteomes" id="UP001597114">
    <property type="component" value="Unassembled WGS sequence"/>
</dbReference>
<dbReference type="Gene3D" id="2.60.120.10">
    <property type="entry name" value="Jelly Rolls"/>
    <property type="match status" value="1"/>
</dbReference>